<dbReference type="Proteomes" id="UP000199570">
    <property type="component" value="Unassembled WGS sequence"/>
</dbReference>
<evidence type="ECO:0000313" key="1">
    <source>
        <dbReference type="EMBL" id="SDR00680.1"/>
    </source>
</evidence>
<organism evidence="1 2">
    <name type="scientific">Pseudomonas moorei</name>
    <dbReference type="NCBI Taxonomy" id="395599"/>
    <lineage>
        <taxon>Bacteria</taxon>
        <taxon>Pseudomonadati</taxon>
        <taxon>Pseudomonadota</taxon>
        <taxon>Gammaproteobacteria</taxon>
        <taxon>Pseudomonadales</taxon>
        <taxon>Pseudomonadaceae</taxon>
        <taxon>Pseudomonas</taxon>
    </lineage>
</organism>
<keyword evidence="2" id="KW-1185">Reference proteome</keyword>
<evidence type="ECO:0008006" key="3">
    <source>
        <dbReference type="Google" id="ProtNLM"/>
    </source>
</evidence>
<protein>
    <recommendedName>
        <fullName evidence="3">Phage protein</fullName>
    </recommendedName>
</protein>
<dbReference type="EMBL" id="FNKJ01000003">
    <property type="protein sequence ID" value="SDR00680.1"/>
    <property type="molecule type" value="Genomic_DNA"/>
</dbReference>
<gene>
    <name evidence="1" type="ORF">SAMN04490195_2721</name>
</gene>
<dbReference type="AlphaFoldDB" id="A0A1H1FII0"/>
<reference evidence="2" key="1">
    <citation type="submission" date="2016-10" db="EMBL/GenBank/DDBJ databases">
        <authorList>
            <person name="Varghese N."/>
            <person name="Submissions S."/>
        </authorList>
    </citation>
    <scope>NUCLEOTIDE SEQUENCE [LARGE SCALE GENOMIC DNA]</scope>
    <source>
        <strain evidence="2">BS3775</strain>
    </source>
</reference>
<sequence length="251" mass="27034">MFIFGKWYPLMAEETGGDVNNNGGGNDTQDFDTKVAAAVEAAVAGLKTKNSELLGSLKAAKQDAARFEGIDPDAVRNILSKFASDEEAGLIAAGKIDEVLDKRTTRMKAGFEQETAKERTAREAAEARADKFSRRVLENGIRAEATAAGLHQYAIDDALLRASATFKLDDEGNPVAVEDAFGKDGKPLTLKEWFSDMKEKAPHWFPASANGGGAQPSNVNLGAKTMKRTQYEALSPLDQRAAIQAKIKIVD</sequence>
<dbReference type="OrthoDB" id="6898931at2"/>
<accession>A0A1H1FII0</accession>
<proteinExistence type="predicted"/>
<evidence type="ECO:0000313" key="2">
    <source>
        <dbReference type="Proteomes" id="UP000199570"/>
    </source>
</evidence>
<dbReference type="RefSeq" id="WP_090322362.1">
    <property type="nucleotide sequence ID" value="NZ_FNKJ01000003.1"/>
</dbReference>
<name>A0A1H1FII0_9PSED</name>